<dbReference type="InterPro" id="IPR038958">
    <property type="entry name" value="PTAC7"/>
</dbReference>
<evidence type="ECO:0000313" key="4">
    <source>
        <dbReference type="Proteomes" id="UP000639772"/>
    </source>
</evidence>
<dbReference type="AlphaFoldDB" id="A0A835Q3E9"/>
<protein>
    <recommendedName>
        <fullName evidence="5">Protein PLASTID TRANSCRIPTIONALLY ACTIVE 7</fullName>
    </recommendedName>
</protein>
<dbReference type="GO" id="GO:0000427">
    <property type="term" value="C:plastid-encoded plastid RNA polymerase complex"/>
    <property type="evidence" value="ECO:0007669"/>
    <property type="project" value="InterPro"/>
</dbReference>
<evidence type="ECO:0008006" key="5">
    <source>
        <dbReference type="Google" id="ProtNLM"/>
    </source>
</evidence>
<name>A0A835Q3E9_VANPL</name>
<accession>A0A835Q3E9</accession>
<dbReference type="PANTHER" id="PTHR37257">
    <property type="entry name" value="PROTEIN PLASTID TRANSCRIPTIONALLY ACTIVE 7"/>
    <property type="match status" value="1"/>
</dbReference>
<dbReference type="EMBL" id="JADCNL010000010">
    <property type="protein sequence ID" value="KAG0464117.1"/>
    <property type="molecule type" value="Genomic_DNA"/>
</dbReference>
<evidence type="ECO:0000313" key="3">
    <source>
        <dbReference type="Proteomes" id="UP000636800"/>
    </source>
</evidence>
<reference evidence="3 4" key="1">
    <citation type="journal article" date="2020" name="Nat. Food">
        <title>A phased Vanilla planifolia genome enables genetic improvement of flavour and production.</title>
        <authorList>
            <person name="Hasing T."/>
            <person name="Tang H."/>
            <person name="Brym M."/>
            <person name="Khazi F."/>
            <person name="Huang T."/>
            <person name="Chambers A.H."/>
        </authorList>
    </citation>
    <scope>NUCLEOTIDE SEQUENCE [LARGE SCALE GENOMIC DNA]</scope>
    <source>
        <tissue evidence="2">Leaf</tissue>
    </source>
</reference>
<dbReference type="OrthoDB" id="1915194at2759"/>
<dbReference type="EMBL" id="JADCNM010000010">
    <property type="protein sequence ID" value="KAG0465575.1"/>
    <property type="molecule type" value="Genomic_DNA"/>
</dbReference>
<dbReference type="Proteomes" id="UP000636800">
    <property type="component" value="Chromosome 10"/>
</dbReference>
<keyword evidence="3" id="KW-1185">Reference proteome</keyword>
<sequence>MALSSAFHIAQSPVLLPPPYAAVAARFSSRSFGIISATSQNEDNGGRGSIGGGRQRIWRRRKLSKRDDQSVYKMERIPFLEEQVRIIRESGKIMALDINRMLLSEENRFAFVNEVAEEAKEYLEKNRDEYGTKKAILHVLSDRMNDAGFQRSEAYIEPDPYKPGPNFLRSYQT</sequence>
<gene>
    <name evidence="2" type="ORF">HPP92_019739</name>
    <name evidence="1" type="ORF">HPP92_020186</name>
</gene>
<evidence type="ECO:0000313" key="2">
    <source>
        <dbReference type="EMBL" id="KAG0465575.1"/>
    </source>
</evidence>
<proteinExistence type="predicted"/>
<comment type="caution">
    <text evidence="2">The sequence shown here is derived from an EMBL/GenBank/DDBJ whole genome shotgun (WGS) entry which is preliminary data.</text>
</comment>
<organism evidence="2 4">
    <name type="scientific">Vanilla planifolia</name>
    <name type="common">Vanilla</name>
    <dbReference type="NCBI Taxonomy" id="51239"/>
    <lineage>
        <taxon>Eukaryota</taxon>
        <taxon>Viridiplantae</taxon>
        <taxon>Streptophyta</taxon>
        <taxon>Embryophyta</taxon>
        <taxon>Tracheophyta</taxon>
        <taxon>Spermatophyta</taxon>
        <taxon>Magnoliopsida</taxon>
        <taxon>Liliopsida</taxon>
        <taxon>Asparagales</taxon>
        <taxon>Orchidaceae</taxon>
        <taxon>Vanilloideae</taxon>
        <taxon>Vanilleae</taxon>
        <taxon>Vanilla</taxon>
    </lineage>
</organism>
<dbReference type="GO" id="GO:0042793">
    <property type="term" value="P:plastid transcription"/>
    <property type="evidence" value="ECO:0007669"/>
    <property type="project" value="InterPro"/>
</dbReference>
<dbReference type="PANTHER" id="PTHR37257:SF1">
    <property type="entry name" value="PROTEIN PLASTID TRANSCRIPTIONALLY ACTIVE 7"/>
    <property type="match status" value="1"/>
</dbReference>
<dbReference type="Proteomes" id="UP000639772">
    <property type="component" value="Chromosome 10"/>
</dbReference>
<evidence type="ECO:0000313" key="1">
    <source>
        <dbReference type="EMBL" id="KAG0464117.1"/>
    </source>
</evidence>